<evidence type="ECO:0000256" key="1">
    <source>
        <dbReference type="SAM" id="Phobius"/>
    </source>
</evidence>
<sequence>MGRHLMSSPTSTPTWRGATLRQWAADPLWLLWAVGALALVAVGLGFAVGSPTWLPVLLLALAAASAGLALSGST</sequence>
<keyword evidence="1" id="KW-0472">Membrane</keyword>
<protein>
    <submittedName>
        <fullName evidence="2">Uncharacterized protein</fullName>
    </submittedName>
</protein>
<feature type="transmembrane region" description="Helical" evidence="1">
    <location>
        <begin position="53"/>
        <end position="71"/>
    </location>
</feature>
<gene>
    <name evidence="2" type="ORF">ET989_01375</name>
</gene>
<dbReference type="Proteomes" id="UP000292373">
    <property type="component" value="Unassembled WGS sequence"/>
</dbReference>
<comment type="caution">
    <text evidence="2">The sequence shown here is derived from an EMBL/GenBank/DDBJ whole genome shotgun (WGS) entry which is preliminary data.</text>
</comment>
<dbReference type="EMBL" id="SDMQ01000001">
    <property type="protein sequence ID" value="TBT88628.1"/>
    <property type="molecule type" value="Genomic_DNA"/>
</dbReference>
<feature type="transmembrane region" description="Helical" evidence="1">
    <location>
        <begin position="28"/>
        <end position="47"/>
    </location>
</feature>
<reference evidence="2 3" key="1">
    <citation type="submission" date="2019-01" db="EMBL/GenBank/DDBJ databases">
        <title>Lactibacter flavus gen. nov., sp. nov., a novel bacterium of the family Propionibacteriaceae isolated from raw milk and dairy products.</title>
        <authorList>
            <person name="Huptas C."/>
            <person name="Wenning M."/>
            <person name="Breitenwieser F."/>
            <person name="Doll E."/>
            <person name="Von Neubeck M."/>
            <person name="Busse H.-J."/>
            <person name="Scherer S."/>
        </authorList>
    </citation>
    <scope>NUCLEOTIDE SEQUENCE [LARGE SCALE GENOMIC DNA]</scope>
    <source>
        <strain evidence="2 3">KCTC 33808</strain>
    </source>
</reference>
<proteinExistence type="predicted"/>
<evidence type="ECO:0000313" key="2">
    <source>
        <dbReference type="EMBL" id="TBT88628.1"/>
    </source>
</evidence>
<organism evidence="2 3">
    <name type="scientific">Propioniciclava sinopodophylli</name>
    <dbReference type="NCBI Taxonomy" id="1837344"/>
    <lineage>
        <taxon>Bacteria</taxon>
        <taxon>Bacillati</taxon>
        <taxon>Actinomycetota</taxon>
        <taxon>Actinomycetes</taxon>
        <taxon>Propionibacteriales</taxon>
        <taxon>Propionibacteriaceae</taxon>
        <taxon>Propioniciclava</taxon>
    </lineage>
</organism>
<name>A0A4V2JST4_9ACTN</name>
<dbReference type="AlphaFoldDB" id="A0A4V2JST4"/>
<evidence type="ECO:0000313" key="3">
    <source>
        <dbReference type="Proteomes" id="UP000292373"/>
    </source>
</evidence>
<dbReference type="RefSeq" id="WP_131166756.1">
    <property type="nucleotide sequence ID" value="NZ_SDMQ01000001.1"/>
</dbReference>
<keyword evidence="3" id="KW-1185">Reference proteome</keyword>
<accession>A0A4V2JST4</accession>
<keyword evidence="1" id="KW-1133">Transmembrane helix</keyword>
<keyword evidence="1" id="KW-0812">Transmembrane</keyword>